<dbReference type="SUPFAM" id="SSF103642">
    <property type="entry name" value="Sec-C motif"/>
    <property type="match status" value="1"/>
</dbReference>
<dbReference type="InterPro" id="IPR004027">
    <property type="entry name" value="SEC_C_motif"/>
</dbReference>
<dbReference type="SUPFAM" id="SSF54427">
    <property type="entry name" value="NTF2-like"/>
    <property type="match status" value="1"/>
</dbReference>
<comment type="caution">
    <text evidence="4">The sequence shown here is derived from an EMBL/GenBank/DDBJ whole genome shotgun (WGS) entry which is preliminary data.</text>
</comment>
<evidence type="ECO:0000313" key="5">
    <source>
        <dbReference type="Proteomes" id="UP000523447"/>
    </source>
</evidence>
<evidence type="ECO:0000313" key="4">
    <source>
        <dbReference type="EMBL" id="NKY86002.1"/>
    </source>
</evidence>
<sequence>MADPRFPRPDDSDRCPCGSGEQFGQCCAPRLAGTRPAPTAEALMRSRYTAFTIGDRDYLLRTWHPRTRPRQLELDPGQRWLSLQVLGTAAGGLFDDTGEVEFRATYRFAGRRGVLAECSRFARIDGNWIYVDGDMES</sequence>
<dbReference type="InterPro" id="IPR023006">
    <property type="entry name" value="YchJ-like"/>
</dbReference>
<feature type="domain" description="YchJ-like middle NTF2-like" evidence="3">
    <location>
        <begin position="39"/>
        <end position="133"/>
    </location>
</feature>
<evidence type="ECO:0000256" key="2">
    <source>
        <dbReference type="HAMAP-Rule" id="MF_00612"/>
    </source>
</evidence>
<dbReference type="PANTHER" id="PTHR33747">
    <property type="entry name" value="UPF0225 PROTEIN SCO1677"/>
    <property type="match status" value="1"/>
</dbReference>
<evidence type="ECO:0000259" key="3">
    <source>
        <dbReference type="Pfam" id="PF17775"/>
    </source>
</evidence>
<gene>
    <name evidence="4" type="ORF">HGA07_10230</name>
</gene>
<dbReference type="Pfam" id="PF17775">
    <property type="entry name" value="YchJ_M-like"/>
    <property type="match status" value="1"/>
</dbReference>
<organism evidence="4 5">
    <name type="scientific">Nocardia veterana</name>
    <dbReference type="NCBI Taxonomy" id="132249"/>
    <lineage>
        <taxon>Bacteria</taxon>
        <taxon>Bacillati</taxon>
        <taxon>Actinomycetota</taxon>
        <taxon>Actinomycetes</taxon>
        <taxon>Mycobacteriales</taxon>
        <taxon>Nocardiaceae</taxon>
        <taxon>Nocardia</taxon>
    </lineage>
</organism>
<comment type="similarity">
    <text evidence="1 2">Belongs to the UPF0225 family.</text>
</comment>
<dbReference type="HAMAP" id="MF_00612">
    <property type="entry name" value="UPF0225"/>
    <property type="match status" value="1"/>
</dbReference>
<evidence type="ECO:0000256" key="1">
    <source>
        <dbReference type="ARBA" id="ARBA00010839"/>
    </source>
</evidence>
<dbReference type="Pfam" id="PF02810">
    <property type="entry name" value="SEC-C"/>
    <property type="match status" value="1"/>
</dbReference>
<protein>
    <recommendedName>
        <fullName evidence="2">UPF0225 protein HGA07_10230</fullName>
    </recommendedName>
</protein>
<reference evidence="4 5" key="1">
    <citation type="submission" date="2020-04" db="EMBL/GenBank/DDBJ databases">
        <title>MicrobeNet Type strains.</title>
        <authorList>
            <person name="Nicholson A.C."/>
        </authorList>
    </citation>
    <scope>NUCLEOTIDE SEQUENCE [LARGE SCALE GENOMIC DNA]</scope>
    <source>
        <strain evidence="4 5">DSM 44445</strain>
    </source>
</reference>
<dbReference type="Gene3D" id="3.10.450.50">
    <property type="match status" value="1"/>
</dbReference>
<name>A0A7X6RHB6_9NOCA</name>
<keyword evidence="5" id="KW-1185">Reference proteome</keyword>
<accession>A0A7X6RHB6</accession>
<dbReference type="InterPro" id="IPR048469">
    <property type="entry name" value="YchJ-like_M"/>
</dbReference>
<dbReference type="AlphaFoldDB" id="A0A7X6RHB6"/>
<dbReference type="EMBL" id="JAAXPE010000007">
    <property type="protein sequence ID" value="NKY86002.1"/>
    <property type="molecule type" value="Genomic_DNA"/>
</dbReference>
<dbReference type="RefSeq" id="WP_040721394.1">
    <property type="nucleotide sequence ID" value="NZ_CAWPHS010000067.1"/>
</dbReference>
<dbReference type="Proteomes" id="UP000523447">
    <property type="component" value="Unassembled WGS sequence"/>
</dbReference>
<proteinExistence type="inferred from homology"/>
<dbReference type="InterPro" id="IPR032710">
    <property type="entry name" value="NTF2-like_dom_sf"/>
</dbReference>
<dbReference type="PANTHER" id="PTHR33747:SF1">
    <property type="entry name" value="ADENYLATE CYCLASE-ASSOCIATED CAP C-TERMINAL DOMAIN-CONTAINING PROTEIN"/>
    <property type="match status" value="1"/>
</dbReference>